<feature type="chain" id="PRO_5011715586" evidence="1">
    <location>
        <begin position="29"/>
        <end position="369"/>
    </location>
</feature>
<dbReference type="Proteomes" id="UP000198619">
    <property type="component" value="Unassembled WGS sequence"/>
</dbReference>
<evidence type="ECO:0000313" key="2">
    <source>
        <dbReference type="EMBL" id="SFA91426.1"/>
    </source>
</evidence>
<reference evidence="2 3" key="1">
    <citation type="submission" date="2016-10" db="EMBL/GenBank/DDBJ databases">
        <authorList>
            <person name="de Groot N.N."/>
        </authorList>
    </citation>
    <scope>NUCLEOTIDE SEQUENCE [LARGE SCALE GENOMIC DNA]</scope>
    <source>
        <strain evidence="2 3">DSM 12271</strain>
    </source>
</reference>
<dbReference type="AlphaFoldDB" id="A0A1I0WTT8"/>
<accession>A0A1I0WTT8</accession>
<gene>
    <name evidence="2" type="ORF">SAMN04488528_100613</name>
</gene>
<dbReference type="RefSeq" id="WP_090039380.1">
    <property type="nucleotide sequence ID" value="NZ_FOKI01000006.1"/>
</dbReference>
<organism evidence="2 3">
    <name type="scientific">Clostridium frigidicarnis</name>
    <dbReference type="NCBI Taxonomy" id="84698"/>
    <lineage>
        <taxon>Bacteria</taxon>
        <taxon>Bacillati</taxon>
        <taxon>Bacillota</taxon>
        <taxon>Clostridia</taxon>
        <taxon>Eubacteriales</taxon>
        <taxon>Clostridiaceae</taxon>
        <taxon>Clostridium</taxon>
    </lineage>
</organism>
<proteinExistence type="predicted"/>
<keyword evidence="3" id="KW-1185">Reference proteome</keyword>
<keyword evidence="1" id="KW-0732">Signal</keyword>
<protein>
    <submittedName>
        <fullName evidence="2">Uncharacterized protein</fullName>
    </submittedName>
</protein>
<evidence type="ECO:0000313" key="3">
    <source>
        <dbReference type="Proteomes" id="UP000198619"/>
    </source>
</evidence>
<feature type="signal peptide" evidence="1">
    <location>
        <begin position="1"/>
        <end position="28"/>
    </location>
</feature>
<sequence>MKKGFIKSIAVSLAVLGVIATAPIPVLAAELTTDTSNNIERNIPVYPFYELNATTTDVTGNNVICQNNLPSAAIELYNKNPEEGAKVVNIINHANYFSQKYYIQDGKARGNIDAYKNNYVGYCLYYYMPETHELWLNALYNRTTFLDSIDMGNASSGMSFAKNYGYAYSETMIAQYINAKIENGSAGTSGTKEYETATTVRGLRALSDSQKAIQATNYAFSMGAQEDYVKSWKIIDCAGFGSTPKTFNNLGDNMEKSFYGALIYLRAKNTGLNMDKARQWVESTFSYDSKKLSMIDYTYVTNAVAGFDLANERNISKTDEAGQVTFDIMNAKRLIHIDSESKWIHTLTPYRETYWTNYNKTPEILELLK</sequence>
<evidence type="ECO:0000256" key="1">
    <source>
        <dbReference type="SAM" id="SignalP"/>
    </source>
</evidence>
<name>A0A1I0WTT8_9CLOT</name>
<dbReference type="EMBL" id="FOKI01000006">
    <property type="protein sequence ID" value="SFA91426.1"/>
    <property type="molecule type" value="Genomic_DNA"/>
</dbReference>